<gene>
    <name evidence="6" type="primary">LOC102807662</name>
</gene>
<dbReference type="InterPro" id="IPR033891">
    <property type="entry name" value="TTC38"/>
</dbReference>
<reference evidence="6" key="1">
    <citation type="submission" date="2025-08" db="UniProtKB">
        <authorList>
            <consortium name="RefSeq"/>
        </authorList>
    </citation>
    <scope>IDENTIFICATION</scope>
    <source>
        <tissue evidence="6">Testes</tissue>
    </source>
</reference>
<proteinExistence type="inferred from homology"/>
<evidence type="ECO:0000256" key="1">
    <source>
        <dbReference type="ARBA" id="ARBA00005857"/>
    </source>
</evidence>
<evidence type="ECO:0000313" key="6">
    <source>
        <dbReference type="RefSeq" id="XP_006820357.1"/>
    </source>
</evidence>
<dbReference type="PANTHER" id="PTHR16263">
    <property type="entry name" value="TETRATRICOPEPTIDE REPEAT PROTEIN 38"/>
    <property type="match status" value="1"/>
</dbReference>
<dbReference type="Proteomes" id="UP000694865">
    <property type="component" value="Unplaced"/>
</dbReference>
<keyword evidence="3" id="KW-0677">Repeat</keyword>
<evidence type="ECO:0000313" key="5">
    <source>
        <dbReference type="Proteomes" id="UP000694865"/>
    </source>
</evidence>
<keyword evidence="5" id="KW-1185">Reference proteome</keyword>
<name>A0ABM0MK16_SACKO</name>
<dbReference type="PANTHER" id="PTHR16263:SF4">
    <property type="entry name" value="TETRATRICOPEPTIDE REPEAT PROTEIN 38"/>
    <property type="match status" value="1"/>
</dbReference>
<accession>A0ABM0MK16</accession>
<organism evidence="5 6">
    <name type="scientific">Saccoglossus kowalevskii</name>
    <name type="common">Acorn worm</name>
    <dbReference type="NCBI Taxonomy" id="10224"/>
    <lineage>
        <taxon>Eukaryota</taxon>
        <taxon>Metazoa</taxon>
        <taxon>Hemichordata</taxon>
        <taxon>Enteropneusta</taxon>
        <taxon>Harrimaniidae</taxon>
        <taxon>Saccoglossus</taxon>
    </lineage>
</organism>
<evidence type="ECO:0000256" key="2">
    <source>
        <dbReference type="ARBA" id="ARBA00019992"/>
    </source>
</evidence>
<comment type="similarity">
    <text evidence="1">Belongs to the TTC38 family.</text>
</comment>
<evidence type="ECO:0000256" key="3">
    <source>
        <dbReference type="ARBA" id="ARBA00022737"/>
    </source>
</evidence>
<protein>
    <recommendedName>
        <fullName evidence="2">Tetratricopeptide repeat protein 38</fullName>
    </recommendedName>
</protein>
<sequence length="123" mass="14199">MYAFGLVETNFYTQAEKEARMGLNLNKNDGWSTHSMAHVFEMMGRQDEGISFMGSTVQDWTKCGMLACHNFWHWAVYYIEKGEYTKALDIYDSEIGKRVHSGALLDIVDACSMLFRLQMEGKY</sequence>
<dbReference type="GeneID" id="102807662"/>
<evidence type="ECO:0000256" key="4">
    <source>
        <dbReference type="ARBA" id="ARBA00022803"/>
    </source>
</evidence>
<dbReference type="RefSeq" id="XP_006820357.1">
    <property type="nucleotide sequence ID" value="XM_006820294.1"/>
</dbReference>
<dbReference type="InterPro" id="IPR011990">
    <property type="entry name" value="TPR-like_helical_dom_sf"/>
</dbReference>
<keyword evidence="4" id="KW-0802">TPR repeat</keyword>
<dbReference type="SUPFAM" id="SSF48452">
    <property type="entry name" value="TPR-like"/>
    <property type="match status" value="1"/>
</dbReference>